<feature type="transmembrane region" description="Helical" evidence="1">
    <location>
        <begin position="59"/>
        <end position="77"/>
    </location>
</feature>
<keyword evidence="1" id="KW-0812">Transmembrane</keyword>
<dbReference type="EMBL" id="JACXYU010000010">
    <property type="protein sequence ID" value="MBD3933630.1"/>
    <property type="molecule type" value="Genomic_DNA"/>
</dbReference>
<sequence length="127" mass="12766">MSPVRLISYAGLGVLGAVTALTGTLVHAAWFPGGLLLALAGTAAVCVGGSLLTRTRAGAAVPAVAWTLTVLVLLVWTRPEGDFLFGTALGSYVFLYGGMVLAVICATVAPPGGLRFDGPGDLAGRPQ</sequence>
<dbReference type="Pfam" id="PF19608">
    <property type="entry name" value="DUF6113"/>
    <property type="match status" value="1"/>
</dbReference>
<dbReference type="RefSeq" id="WP_191210921.1">
    <property type="nucleotide sequence ID" value="NZ_BAABKL010000033.1"/>
</dbReference>
<keyword evidence="1" id="KW-1133">Transmembrane helix</keyword>
<keyword evidence="1" id="KW-0472">Membrane</keyword>
<dbReference type="Proteomes" id="UP000632289">
    <property type="component" value="Unassembled WGS sequence"/>
</dbReference>
<evidence type="ECO:0008006" key="4">
    <source>
        <dbReference type="Google" id="ProtNLM"/>
    </source>
</evidence>
<feature type="transmembrane region" description="Helical" evidence="1">
    <location>
        <begin position="30"/>
        <end position="52"/>
    </location>
</feature>
<reference evidence="2" key="1">
    <citation type="submission" date="2020-09" db="EMBL/GenBank/DDBJ databases">
        <title>Secondary metabolite and genome analysis of marine Streptomyces chumphonensis KK1-2T.</title>
        <authorList>
            <person name="Phongsopitanun W."/>
            <person name="Kanchanasin P."/>
            <person name="Pittayakhajonwut P."/>
            <person name="Suwanborirux K."/>
            <person name="Tanasupawat S."/>
        </authorList>
    </citation>
    <scope>NUCLEOTIDE SEQUENCE</scope>
    <source>
        <strain evidence="2">KK1-2</strain>
    </source>
</reference>
<comment type="caution">
    <text evidence="2">The sequence shown here is derived from an EMBL/GenBank/DDBJ whole genome shotgun (WGS) entry which is preliminary data.</text>
</comment>
<evidence type="ECO:0000256" key="1">
    <source>
        <dbReference type="SAM" id="Phobius"/>
    </source>
</evidence>
<proteinExistence type="predicted"/>
<protein>
    <recommendedName>
        <fullName evidence="4">Integral membrane protein</fullName>
    </recommendedName>
</protein>
<evidence type="ECO:0000313" key="3">
    <source>
        <dbReference type="Proteomes" id="UP000632289"/>
    </source>
</evidence>
<accession>A0A927IE68</accession>
<dbReference type="AlphaFoldDB" id="A0A927IE68"/>
<evidence type="ECO:0000313" key="2">
    <source>
        <dbReference type="EMBL" id="MBD3933630.1"/>
    </source>
</evidence>
<keyword evidence="3" id="KW-1185">Reference proteome</keyword>
<dbReference type="InterPro" id="IPR046095">
    <property type="entry name" value="DUF6113"/>
</dbReference>
<name>A0A927IE68_9ACTN</name>
<organism evidence="2 3">
    <name type="scientific">Streptomyces chumphonensis</name>
    <dbReference type="NCBI Taxonomy" id="1214925"/>
    <lineage>
        <taxon>Bacteria</taxon>
        <taxon>Bacillati</taxon>
        <taxon>Actinomycetota</taxon>
        <taxon>Actinomycetes</taxon>
        <taxon>Kitasatosporales</taxon>
        <taxon>Streptomycetaceae</taxon>
        <taxon>Streptomyces</taxon>
    </lineage>
</organism>
<feature type="transmembrane region" description="Helical" evidence="1">
    <location>
        <begin position="83"/>
        <end position="109"/>
    </location>
</feature>
<gene>
    <name evidence="2" type="ORF">IF129_18990</name>
</gene>